<feature type="binding site" description="covalent" evidence="6">
    <location>
        <position position="281"/>
    </location>
    <ligand>
        <name>heme c</name>
        <dbReference type="ChEBI" id="CHEBI:61717"/>
    </ligand>
</feature>
<dbReference type="InterPro" id="IPR002324">
    <property type="entry name" value="Cyt_c_ID"/>
</dbReference>
<feature type="binding site" description="covalent" evidence="6">
    <location>
        <position position="277"/>
    </location>
    <ligand>
        <name>heme c</name>
        <dbReference type="ChEBI" id="CHEBI:61717"/>
    </ligand>
</feature>
<accession>A0AAU7X7J0</accession>
<dbReference type="PANTHER" id="PTHR35008:SF8">
    <property type="entry name" value="ALCOHOL DEHYDROGENASE CYTOCHROME C SUBUNIT"/>
    <property type="match status" value="1"/>
</dbReference>
<evidence type="ECO:0000256" key="2">
    <source>
        <dbReference type="ARBA" id="ARBA00022617"/>
    </source>
</evidence>
<proteinExistence type="predicted"/>
<name>A0AAU7X7J0_9HYPH</name>
<evidence type="ECO:0000313" key="9">
    <source>
        <dbReference type="EMBL" id="XBY43790.1"/>
    </source>
</evidence>
<dbReference type="InterPro" id="IPR036909">
    <property type="entry name" value="Cyt_c-like_dom_sf"/>
</dbReference>
<dbReference type="RefSeq" id="WP_407048892.1">
    <property type="nucleotide sequence ID" value="NZ_CP158568.1"/>
</dbReference>
<dbReference type="InterPro" id="IPR009056">
    <property type="entry name" value="Cyt_c-like_dom"/>
</dbReference>
<dbReference type="Gene3D" id="1.10.760.10">
    <property type="entry name" value="Cytochrome c-like domain"/>
    <property type="match status" value="2"/>
</dbReference>
<dbReference type="GO" id="GO:0009055">
    <property type="term" value="F:electron transfer activity"/>
    <property type="evidence" value="ECO:0007669"/>
    <property type="project" value="InterPro"/>
</dbReference>
<keyword evidence="4" id="KW-0249">Electron transport</keyword>
<reference evidence="9" key="1">
    <citation type="submission" date="2024-06" db="EMBL/GenBank/DDBJ databases">
        <title>Methylostella associata gen. nov., sp. nov., a novel Ancalomicrobiaceae-affiliated facultatively methylotrophic bacteria that feed on methanotrophs of the genus Methylococcus.</title>
        <authorList>
            <person name="Saltykova V."/>
            <person name="Danilova O.V."/>
            <person name="Oshkin I.Y."/>
            <person name="Belova S.E."/>
            <person name="Pimenov N.V."/>
            <person name="Dedysh S.N."/>
        </authorList>
    </citation>
    <scope>NUCLEOTIDE SEQUENCE</scope>
    <source>
        <strain evidence="9">S20</strain>
    </source>
</reference>
<comment type="PTM">
    <text evidence="6">Binds 1 heme c group covalently per subunit.</text>
</comment>
<evidence type="ECO:0000259" key="8">
    <source>
        <dbReference type="PROSITE" id="PS51007"/>
    </source>
</evidence>
<keyword evidence="2 6" id="KW-0349">Heme</keyword>
<feature type="domain" description="Cytochrome c" evidence="8">
    <location>
        <begin position="259"/>
        <end position="347"/>
    </location>
</feature>
<evidence type="ECO:0000256" key="5">
    <source>
        <dbReference type="ARBA" id="ARBA00023004"/>
    </source>
</evidence>
<feature type="chain" id="PRO_5043526504" evidence="7">
    <location>
        <begin position="26"/>
        <end position="350"/>
    </location>
</feature>
<dbReference type="EMBL" id="CP158568">
    <property type="protein sequence ID" value="XBY43790.1"/>
    <property type="molecule type" value="Genomic_DNA"/>
</dbReference>
<keyword evidence="7" id="KW-0732">Signal</keyword>
<dbReference type="PRINTS" id="PR00606">
    <property type="entry name" value="CYTCHROMECID"/>
</dbReference>
<dbReference type="PANTHER" id="PTHR35008">
    <property type="entry name" value="BLL4482 PROTEIN-RELATED"/>
    <property type="match status" value="1"/>
</dbReference>
<feature type="binding site" description="covalent" evidence="6">
    <location>
        <position position="325"/>
    </location>
    <ligand>
        <name>heme c</name>
        <dbReference type="ChEBI" id="CHEBI:61717"/>
    </ligand>
</feature>
<evidence type="ECO:0000256" key="6">
    <source>
        <dbReference type="PIRSR" id="PIRSR602324-1"/>
    </source>
</evidence>
<dbReference type="AlphaFoldDB" id="A0AAU7X7J0"/>
<dbReference type="Pfam" id="PF13442">
    <property type="entry name" value="Cytochrome_CBB3"/>
    <property type="match status" value="2"/>
</dbReference>
<keyword evidence="5 6" id="KW-0408">Iron</keyword>
<dbReference type="PROSITE" id="PS51007">
    <property type="entry name" value="CYTC"/>
    <property type="match status" value="2"/>
</dbReference>
<feature type="signal peptide" evidence="7">
    <location>
        <begin position="1"/>
        <end position="25"/>
    </location>
</feature>
<protein>
    <submittedName>
        <fullName evidence="9">C-type cytochrome</fullName>
    </submittedName>
</protein>
<feature type="domain" description="Cytochrome c" evidence="8">
    <location>
        <begin position="63"/>
        <end position="162"/>
    </location>
</feature>
<dbReference type="SUPFAM" id="SSF46626">
    <property type="entry name" value="Cytochrome c"/>
    <property type="match status" value="2"/>
</dbReference>
<evidence type="ECO:0000256" key="3">
    <source>
        <dbReference type="ARBA" id="ARBA00022723"/>
    </source>
</evidence>
<evidence type="ECO:0000256" key="7">
    <source>
        <dbReference type="SAM" id="SignalP"/>
    </source>
</evidence>
<keyword evidence="3 6" id="KW-0479">Metal-binding</keyword>
<dbReference type="GO" id="GO:0020037">
    <property type="term" value="F:heme binding"/>
    <property type="evidence" value="ECO:0007669"/>
    <property type="project" value="InterPro"/>
</dbReference>
<organism evidence="9">
    <name type="scientific">Methyloraptor flagellatus</name>
    <dbReference type="NCBI Taxonomy" id="3162530"/>
    <lineage>
        <taxon>Bacteria</taxon>
        <taxon>Pseudomonadati</taxon>
        <taxon>Pseudomonadota</taxon>
        <taxon>Alphaproteobacteria</taxon>
        <taxon>Hyphomicrobiales</taxon>
        <taxon>Ancalomicrobiaceae</taxon>
        <taxon>Methyloraptor</taxon>
    </lineage>
</organism>
<evidence type="ECO:0000256" key="1">
    <source>
        <dbReference type="ARBA" id="ARBA00022448"/>
    </source>
</evidence>
<keyword evidence="1" id="KW-0813">Transport</keyword>
<dbReference type="GO" id="GO:0005506">
    <property type="term" value="F:iron ion binding"/>
    <property type="evidence" value="ECO:0007669"/>
    <property type="project" value="InterPro"/>
</dbReference>
<evidence type="ECO:0000256" key="4">
    <source>
        <dbReference type="ARBA" id="ARBA00022982"/>
    </source>
</evidence>
<sequence>MSRFSERARIFAAAFALSAAAGVTAGFALDTYTGVGRPATPAELKAWDIDVRPDFAGLPKGSGSVAQGEAVWEQKCASCHGTFAESNKVFTPLVGGTTKEDVASGHAAALKRPDYPARTTFMKVATVSTLFDYIRRAMPWNAPKSLSNDEVYAVLAYLLNLAEIVPDDFVLDDRTIRDVQGLMPNRNGMTWSHALWPGTEFSGKPVAPDVQAAPCMKDCKKEVEIGSALPDYALASHGNLADQNRLVGPVRGQVTAASVKAEAGPASPAAIAETAGCLGCHAATTRLVGPSYVEVADKYKGQDVTAKLIAKVRAGGEGVWGSVAMPPQEEIKDEDLKKLLAWILAGAPNK</sequence>
<dbReference type="InterPro" id="IPR051459">
    <property type="entry name" value="Cytochrome_c-type_DH"/>
</dbReference>
<dbReference type="KEGG" id="mflg:ABS361_17180"/>
<gene>
    <name evidence="9" type="ORF">ABS361_17180</name>
</gene>